<gene>
    <name evidence="2" type="ORF">SSOP1_1739</name>
</gene>
<name>A0A157T1G5_SACSO</name>
<reference evidence="3" key="1">
    <citation type="submission" date="2016-04" db="EMBL/GenBank/DDBJ databases">
        <authorList>
            <person name="Shah S.A."/>
            <person name="Garrett R.A."/>
        </authorList>
    </citation>
    <scope>NUCLEOTIDE SEQUENCE [LARGE SCALE GENOMIC DNA]</scope>
    <source>
        <strain evidence="3">ATCC 35091 / DSM 1616 / JCM 8930 / NBRC 15331 / P1</strain>
    </source>
</reference>
<dbReference type="AlphaFoldDB" id="A0A157T1G5"/>
<organism evidence="2 3">
    <name type="scientific">Saccharolobus solfataricus</name>
    <name type="common">Sulfolobus solfataricus</name>
    <dbReference type="NCBI Taxonomy" id="2287"/>
    <lineage>
        <taxon>Archaea</taxon>
        <taxon>Thermoproteota</taxon>
        <taxon>Thermoprotei</taxon>
        <taxon>Sulfolobales</taxon>
        <taxon>Sulfolobaceae</taxon>
        <taxon>Saccharolobus</taxon>
    </lineage>
</organism>
<feature type="transmembrane region" description="Helical" evidence="1">
    <location>
        <begin position="55"/>
        <end position="73"/>
    </location>
</feature>
<evidence type="ECO:0008006" key="4">
    <source>
        <dbReference type="Google" id="ProtNLM"/>
    </source>
</evidence>
<dbReference type="EMBL" id="LT549890">
    <property type="protein sequence ID" value="SAI85293.1"/>
    <property type="molecule type" value="Genomic_DNA"/>
</dbReference>
<dbReference type="Proteomes" id="UP000076770">
    <property type="component" value="Chromosome i"/>
</dbReference>
<evidence type="ECO:0000256" key="1">
    <source>
        <dbReference type="SAM" id="Phobius"/>
    </source>
</evidence>
<proteinExistence type="predicted"/>
<dbReference type="PATRIC" id="fig|2287.9.peg.1821"/>
<keyword evidence="1" id="KW-0812">Transmembrane</keyword>
<evidence type="ECO:0000313" key="2">
    <source>
        <dbReference type="EMBL" id="SAI85293.1"/>
    </source>
</evidence>
<keyword evidence="1" id="KW-1133">Transmembrane helix</keyword>
<accession>A0A157T1G5</accession>
<keyword evidence="1" id="KW-0472">Membrane</keyword>
<protein>
    <recommendedName>
        <fullName evidence="4">DUF5658 domain-containing protein</fullName>
    </recommendedName>
</protein>
<sequence>MMKLGVRSLWLIIVICNTIDLLYSYELWTGYIAITGGFIELNPLVNLIETIGGNYVFPDSISLKIIGLAAMYWTTKFLPYRLKMLALKVVASIFLVVVIYELFILPLLSMAL</sequence>
<evidence type="ECO:0000313" key="3">
    <source>
        <dbReference type="Proteomes" id="UP000076770"/>
    </source>
</evidence>
<feature type="transmembrane region" description="Helical" evidence="1">
    <location>
        <begin position="85"/>
        <end position="108"/>
    </location>
</feature>